<feature type="compositionally biased region" description="Acidic residues" evidence="1">
    <location>
        <begin position="364"/>
        <end position="429"/>
    </location>
</feature>
<protein>
    <recommendedName>
        <fullName evidence="5">Peptigoglycan-binding protein LysM</fullName>
    </recommendedName>
</protein>
<organism evidence="3 4">
    <name type="scientific">Alloalcanivorax profundimaris</name>
    <dbReference type="NCBI Taxonomy" id="2735259"/>
    <lineage>
        <taxon>Bacteria</taxon>
        <taxon>Pseudomonadati</taxon>
        <taxon>Pseudomonadota</taxon>
        <taxon>Gammaproteobacteria</taxon>
        <taxon>Oceanospirillales</taxon>
        <taxon>Alcanivoracaceae</taxon>
        <taxon>Alloalcanivorax</taxon>
    </lineage>
</organism>
<feature type="region of interest" description="Disordered" evidence="1">
    <location>
        <begin position="161"/>
        <end position="206"/>
    </location>
</feature>
<reference evidence="3 4" key="1">
    <citation type="submission" date="2012-09" db="EMBL/GenBank/DDBJ databases">
        <title>Genome Sequence of alkane-degrading Bacterium Alcanivorax sp. 521-1.</title>
        <authorList>
            <person name="Lai Q."/>
            <person name="Shao Z."/>
        </authorList>
    </citation>
    <scope>NUCLEOTIDE SEQUENCE [LARGE SCALE GENOMIC DNA]</scope>
    <source>
        <strain evidence="3 4">521-1</strain>
    </source>
</reference>
<dbReference type="EMBL" id="ARXX01000099">
    <property type="protein sequence ID" value="MBF5058401.1"/>
    <property type="molecule type" value="Genomic_DNA"/>
</dbReference>
<feature type="region of interest" description="Disordered" evidence="1">
    <location>
        <begin position="324"/>
        <end position="589"/>
    </location>
</feature>
<evidence type="ECO:0000313" key="4">
    <source>
        <dbReference type="Proteomes" id="UP000662703"/>
    </source>
</evidence>
<feature type="compositionally biased region" description="Acidic residues" evidence="1">
    <location>
        <begin position="516"/>
        <end position="530"/>
    </location>
</feature>
<comment type="caution">
    <text evidence="3">The sequence shown here is derived from an EMBL/GenBank/DDBJ whole genome shotgun (WGS) entry which is preliminary data.</text>
</comment>
<dbReference type="InterPro" id="IPR038440">
    <property type="entry name" value="FimV_C_sf"/>
</dbReference>
<feature type="compositionally biased region" description="Acidic residues" evidence="1">
    <location>
        <begin position="443"/>
        <end position="459"/>
    </location>
</feature>
<feature type="compositionally biased region" description="Basic and acidic residues" evidence="1">
    <location>
        <begin position="460"/>
        <end position="476"/>
    </location>
</feature>
<sequence length="641" mass="67450">METSQRLLELRNEKIAALQEELRRLSEEQGAEVDQQLLEEPATPMPVEPDGGIGDGATGPDGETAGDGEPADGAAPEDNNGGGDLAADDGAEPAGDQADSDRGSPPDTKAVNPPPKPTPATPASNDNGGGIVGLIMDNLLYIGAALAVLLLLILLAVRRRQGGGGDGDDHSGFDDDDGGFDAAPVMSAEDDEQRPADAQAVPQEDLDDEHMDPMERADVYVAYGQYPQAVDYLRNEINQAPERGDLKIRLLELLREMNDDNGFHQQAAMFAGTSVAVDAAIKRLGGEPGDAGEYAAIADDPEEDGPQEEEELSLDDLELDLASDLSDGDATEGYDEGEYTLASSDTDRDEGGLELDDFDFKLDDDQDAEPASGDDDQTLELDDLVLDEPDAGTAAEEDDGAFEFTLDDEDAGGDTTFTEDELAALDDADERARESDTASADFGDLELDDLDVELDESPADDTRVAGDSPEEPRADVDDLDLSLDDLDLSDDDAPEDRVAAGTEAAAEPEAPLAADDGLDDLDLELEDDDALATADVDTGDDADHAAADEPAPTPSGDQPAEPDTTVSAAPADLDSGDDMLGDDDDFDFLGETDENATKLDLARAYIDMGDAEGARDILNEVLSEGSEEQQGEAKELLARVG</sequence>
<feature type="compositionally biased region" description="Acidic residues" evidence="1">
    <location>
        <begin position="324"/>
        <end position="338"/>
    </location>
</feature>
<dbReference type="RefSeq" id="WP_194866364.1">
    <property type="nucleotide sequence ID" value="NZ_ARXX01000099.1"/>
</dbReference>
<dbReference type="Proteomes" id="UP000662703">
    <property type="component" value="Unassembled WGS sequence"/>
</dbReference>
<proteinExistence type="predicted"/>
<keyword evidence="2" id="KW-1133">Transmembrane helix</keyword>
<feature type="region of interest" description="Disordered" evidence="1">
    <location>
        <begin position="25"/>
        <end position="126"/>
    </location>
</feature>
<evidence type="ECO:0000313" key="3">
    <source>
        <dbReference type="EMBL" id="MBF5058401.1"/>
    </source>
</evidence>
<feature type="transmembrane region" description="Helical" evidence="2">
    <location>
        <begin position="139"/>
        <end position="157"/>
    </location>
</feature>
<feature type="compositionally biased region" description="Acidic residues" evidence="1">
    <location>
        <begin position="574"/>
        <end position="589"/>
    </location>
</feature>
<keyword evidence="4" id="KW-1185">Reference proteome</keyword>
<name>A0ABS0AY61_9GAMM</name>
<feature type="compositionally biased region" description="Acidic residues" evidence="1">
    <location>
        <begin position="477"/>
        <end position="494"/>
    </location>
</feature>
<dbReference type="NCBIfam" id="TIGR03504">
    <property type="entry name" value="FimV_Cterm"/>
    <property type="match status" value="1"/>
</dbReference>
<gene>
    <name evidence="3" type="ORF">Y5W_03695</name>
</gene>
<evidence type="ECO:0000256" key="1">
    <source>
        <dbReference type="SAM" id="MobiDB-lite"/>
    </source>
</evidence>
<dbReference type="InterPro" id="IPR020011">
    <property type="entry name" value="FimV_C"/>
</dbReference>
<accession>A0ABS0AY61</accession>
<evidence type="ECO:0008006" key="5">
    <source>
        <dbReference type="Google" id="ProtNLM"/>
    </source>
</evidence>
<dbReference type="Gene3D" id="1.20.58.2200">
    <property type="match status" value="1"/>
</dbReference>
<feature type="compositionally biased region" description="Low complexity" evidence="1">
    <location>
        <begin position="499"/>
        <end position="515"/>
    </location>
</feature>
<evidence type="ECO:0000256" key="2">
    <source>
        <dbReference type="SAM" id="Phobius"/>
    </source>
</evidence>
<keyword evidence="2" id="KW-0472">Membrane</keyword>
<keyword evidence="2" id="KW-0812">Transmembrane</keyword>